<sequence>MKNNLTVSKVKRERNRIVLSLLEMEGVIALVDKSRHGSEIGIASCRKEGKKKNISKISIHESESLIYRSNHDMVWLGKFPTFFYHSRKKLFILFFL</sequence>
<accession>A0ACB0KIZ4</accession>
<evidence type="ECO:0000313" key="2">
    <source>
        <dbReference type="Proteomes" id="UP001177021"/>
    </source>
</evidence>
<name>A0ACB0KIZ4_TRIPR</name>
<keyword evidence="2" id="KW-1185">Reference proteome</keyword>
<gene>
    <name evidence="1" type="ORF">MILVUS5_LOCUS23265</name>
</gene>
<organism evidence="1 2">
    <name type="scientific">Trifolium pratense</name>
    <name type="common">Red clover</name>
    <dbReference type="NCBI Taxonomy" id="57577"/>
    <lineage>
        <taxon>Eukaryota</taxon>
        <taxon>Viridiplantae</taxon>
        <taxon>Streptophyta</taxon>
        <taxon>Embryophyta</taxon>
        <taxon>Tracheophyta</taxon>
        <taxon>Spermatophyta</taxon>
        <taxon>Magnoliopsida</taxon>
        <taxon>eudicotyledons</taxon>
        <taxon>Gunneridae</taxon>
        <taxon>Pentapetalae</taxon>
        <taxon>rosids</taxon>
        <taxon>fabids</taxon>
        <taxon>Fabales</taxon>
        <taxon>Fabaceae</taxon>
        <taxon>Papilionoideae</taxon>
        <taxon>50 kb inversion clade</taxon>
        <taxon>NPAAA clade</taxon>
        <taxon>Hologalegina</taxon>
        <taxon>IRL clade</taxon>
        <taxon>Trifolieae</taxon>
        <taxon>Trifolium</taxon>
    </lineage>
</organism>
<dbReference type="Proteomes" id="UP001177021">
    <property type="component" value="Unassembled WGS sequence"/>
</dbReference>
<proteinExistence type="predicted"/>
<reference evidence="1" key="1">
    <citation type="submission" date="2023-10" db="EMBL/GenBank/DDBJ databases">
        <authorList>
            <person name="Rodriguez Cubillos JULIANA M."/>
            <person name="De Vega J."/>
        </authorList>
    </citation>
    <scope>NUCLEOTIDE SEQUENCE</scope>
</reference>
<comment type="caution">
    <text evidence="1">The sequence shown here is derived from an EMBL/GenBank/DDBJ whole genome shotgun (WGS) entry which is preliminary data.</text>
</comment>
<evidence type="ECO:0000313" key="1">
    <source>
        <dbReference type="EMBL" id="CAJ2656526.1"/>
    </source>
</evidence>
<protein>
    <submittedName>
        <fullName evidence="1">Uncharacterized protein</fullName>
    </submittedName>
</protein>
<dbReference type="EMBL" id="CASHSV030000206">
    <property type="protein sequence ID" value="CAJ2656526.1"/>
    <property type="molecule type" value="Genomic_DNA"/>
</dbReference>